<protein>
    <submittedName>
        <fullName evidence="2">Uncharacterized protein</fullName>
    </submittedName>
</protein>
<accession>A0ABW1ULF8</accession>
<sequence length="43" mass="4717">MQKIKEYFGLGNGLDADLIIIGFSSLLIAVFSVWLWSVSITGL</sequence>
<keyword evidence="1" id="KW-0812">Transmembrane</keyword>
<dbReference type="EMBL" id="JBHSSM010000014">
    <property type="protein sequence ID" value="MFC6314772.1"/>
    <property type="molecule type" value="Genomic_DNA"/>
</dbReference>
<proteinExistence type="predicted"/>
<gene>
    <name evidence="2" type="ORF">ACFQHW_04215</name>
</gene>
<organism evidence="2 3">
    <name type="scientific">Lapidilactobacillus achengensis</name>
    <dbReference type="NCBI Taxonomy" id="2486000"/>
    <lineage>
        <taxon>Bacteria</taxon>
        <taxon>Bacillati</taxon>
        <taxon>Bacillota</taxon>
        <taxon>Bacilli</taxon>
        <taxon>Lactobacillales</taxon>
        <taxon>Lactobacillaceae</taxon>
        <taxon>Lapidilactobacillus</taxon>
    </lineage>
</organism>
<keyword evidence="3" id="KW-1185">Reference proteome</keyword>
<dbReference type="Proteomes" id="UP001596310">
    <property type="component" value="Unassembled WGS sequence"/>
</dbReference>
<keyword evidence="1" id="KW-0472">Membrane</keyword>
<evidence type="ECO:0000313" key="2">
    <source>
        <dbReference type="EMBL" id="MFC6314772.1"/>
    </source>
</evidence>
<keyword evidence="1" id="KW-1133">Transmembrane helix</keyword>
<evidence type="ECO:0000256" key="1">
    <source>
        <dbReference type="SAM" id="Phobius"/>
    </source>
</evidence>
<evidence type="ECO:0000313" key="3">
    <source>
        <dbReference type="Proteomes" id="UP001596310"/>
    </source>
</evidence>
<reference evidence="3" key="1">
    <citation type="journal article" date="2019" name="Int. J. Syst. Evol. Microbiol.">
        <title>The Global Catalogue of Microorganisms (GCM) 10K type strain sequencing project: providing services to taxonomists for standard genome sequencing and annotation.</title>
        <authorList>
            <consortium name="The Broad Institute Genomics Platform"/>
            <consortium name="The Broad Institute Genome Sequencing Center for Infectious Disease"/>
            <person name="Wu L."/>
            <person name="Ma J."/>
        </authorList>
    </citation>
    <scope>NUCLEOTIDE SEQUENCE [LARGE SCALE GENOMIC DNA]</scope>
    <source>
        <strain evidence="3">CCM 8897</strain>
    </source>
</reference>
<feature type="transmembrane region" description="Helical" evidence="1">
    <location>
        <begin position="18"/>
        <end position="38"/>
    </location>
</feature>
<dbReference type="RefSeq" id="WP_263853257.1">
    <property type="nucleotide sequence ID" value="NZ_JBHSSM010000014.1"/>
</dbReference>
<name>A0ABW1ULF8_9LACO</name>
<comment type="caution">
    <text evidence="2">The sequence shown here is derived from an EMBL/GenBank/DDBJ whole genome shotgun (WGS) entry which is preliminary data.</text>
</comment>